<dbReference type="PROSITE" id="PS51186">
    <property type="entry name" value="GNAT"/>
    <property type="match status" value="1"/>
</dbReference>
<dbReference type="InterPro" id="IPR050276">
    <property type="entry name" value="MshD_Acetyltransferase"/>
</dbReference>
<evidence type="ECO:0000313" key="2">
    <source>
        <dbReference type="EMBL" id="MCX2802494.1"/>
    </source>
</evidence>
<dbReference type="AlphaFoldDB" id="A0AB35HYD2"/>
<dbReference type="CDD" id="cd04301">
    <property type="entry name" value="NAT_SF"/>
    <property type="match status" value="1"/>
</dbReference>
<dbReference type="PANTHER" id="PTHR43617:SF2">
    <property type="entry name" value="UPF0039 PROTEIN SLL0451"/>
    <property type="match status" value="1"/>
</dbReference>
<evidence type="ECO:0000313" key="3">
    <source>
        <dbReference type="Proteomes" id="UP001209730"/>
    </source>
</evidence>
<protein>
    <submittedName>
        <fullName evidence="2">N-acetyltransferase</fullName>
    </submittedName>
</protein>
<dbReference type="SUPFAM" id="SSF55729">
    <property type="entry name" value="Acyl-CoA N-acyltransferases (Nat)"/>
    <property type="match status" value="1"/>
</dbReference>
<dbReference type="GO" id="GO:0016747">
    <property type="term" value="F:acyltransferase activity, transferring groups other than amino-acyl groups"/>
    <property type="evidence" value="ECO:0007669"/>
    <property type="project" value="InterPro"/>
</dbReference>
<dbReference type="Gene3D" id="3.40.630.30">
    <property type="match status" value="1"/>
</dbReference>
<reference evidence="2" key="1">
    <citation type="submission" date="2022-11" db="EMBL/GenBank/DDBJ databases">
        <title>Chitin-degrading and fungicidal potential of chitinolytic bacterial strains from marine environment of the Pacific Ocean regions.</title>
        <authorList>
            <person name="Pentekhina I."/>
            <person name="Nedashkovskaya O."/>
            <person name="Seitkalieva A."/>
            <person name="Podvolotskaya A."/>
            <person name="Tekutyeva L."/>
            <person name="Balabanova L."/>
        </authorList>
    </citation>
    <scope>NUCLEOTIDE SEQUENCE</scope>
    <source>
        <strain evidence="2">KMM 6838</strain>
    </source>
</reference>
<gene>
    <name evidence="2" type="ORF">OQJ68_11925</name>
</gene>
<sequence>MSINIRREQPKDTQSIHEVTVAAFLEAPHTDHTEQFIVKALRESGALSISLVAEYEGNVVGHVALSPVTISDGTDSWYGLGPISVIPNKQGKGIGAKLMSAAIQELKNIKAKGCVLLGDPNYYHRFGFKPREGLVLPGVPPEYFQALLFQGYLPQGIVTYHESFSAKD</sequence>
<feature type="domain" description="N-acetyltransferase" evidence="1">
    <location>
        <begin position="3"/>
        <end position="154"/>
    </location>
</feature>
<dbReference type="PANTHER" id="PTHR43617">
    <property type="entry name" value="L-AMINO ACID N-ACETYLTRANSFERASE"/>
    <property type="match status" value="1"/>
</dbReference>
<dbReference type="Proteomes" id="UP001209730">
    <property type="component" value="Unassembled WGS sequence"/>
</dbReference>
<name>A0AB35HYD2_MICTH</name>
<comment type="caution">
    <text evidence="2">The sequence shown here is derived from an EMBL/GenBank/DDBJ whole genome shotgun (WGS) entry which is preliminary data.</text>
</comment>
<proteinExistence type="predicted"/>
<dbReference type="InterPro" id="IPR016181">
    <property type="entry name" value="Acyl_CoA_acyltransferase"/>
</dbReference>
<accession>A0AB35HYD2</accession>
<dbReference type="EMBL" id="JAPHQB010000019">
    <property type="protein sequence ID" value="MCX2802494.1"/>
    <property type="molecule type" value="Genomic_DNA"/>
</dbReference>
<organism evidence="2 3">
    <name type="scientific">Microbulbifer thermotolerans</name>
    <dbReference type="NCBI Taxonomy" id="252514"/>
    <lineage>
        <taxon>Bacteria</taxon>
        <taxon>Pseudomonadati</taxon>
        <taxon>Pseudomonadota</taxon>
        <taxon>Gammaproteobacteria</taxon>
        <taxon>Cellvibrionales</taxon>
        <taxon>Microbulbiferaceae</taxon>
        <taxon>Microbulbifer</taxon>
    </lineage>
</organism>
<dbReference type="InterPro" id="IPR000182">
    <property type="entry name" value="GNAT_dom"/>
</dbReference>
<evidence type="ECO:0000259" key="1">
    <source>
        <dbReference type="PROSITE" id="PS51186"/>
    </source>
</evidence>
<dbReference type="RefSeq" id="WP_266066415.1">
    <property type="nucleotide sequence ID" value="NZ_JAPHQB010000019.1"/>
</dbReference>
<dbReference type="Pfam" id="PF13508">
    <property type="entry name" value="Acetyltransf_7"/>
    <property type="match status" value="1"/>
</dbReference>